<comment type="caution">
    <text evidence="1">The sequence shown here is derived from an EMBL/GenBank/DDBJ whole genome shotgun (WGS) entry which is preliminary data.</text>
</comment>
<dbReference type="AlphaFoldDB" id="A0A5J4VFA6"/>
<name>A0A5J4VFA6_9EUKA</name>
<protein>
    <submittedName>
        <fullName evidence="1">Uncharacterized protein</fullName>
    </submittedName>
</protein>
<dbReference type="PROSITE" id="PS51257">
    <property type="entry name" value="PROKAR_LIPOPROTEIN"/>
    <property type="match status" value="1"/>
</dbReference>
<dbReference type="Proteomes" id="UP000324800">
    <property type="component" value="Unassembled WGS sequence"/>
</dbReference>
<sequence length="621" mass="63973">MKNVDPEVCTGDTYEPPCTCNGGFVGAGCICAKGLHPSVCVCDEESEGYPIAECIFDKLEECKSGDSIEPGECKCIKQGFHPDGCVCADSGDEGCVCNGIVASDPSPCLTICEEGEFEEDLACLCPVGEPFSAGCKAGHCSGGGFVTPTPAGCVPVDCTSPSQDFACVCTFENHPEDCTCAEDDEEESTSNAVPKFTYDVCVATLAYDALTACTSEEVGDGCKCTETYEPIGCTYDPLRDPASCASGDFDNPRPFGCIPTACLTATATKATFPCLCSGAEYSPELCVCPEVLTGIPVDKCPCGQVEGDVREGSICPIAKVCTGDSTNCLCSAAHDTGACTCTSEHHNPDCVCDEITGAGYLLATCRADKPCVGSSTSPTGCTCAPVIADGATKVEGCLTQKKCNELTLEQLKLQPESICACYNIGDPRDETDGECYEQSKKCDDSSADLTDVSFTLCPCQPSGDERQGDGCPILDLCAATDSALPCVCNGLNVPAGCTCSPASHPKTCECDDDTDAVFAGADTCEAVHAYDQLAVCTADTGTAGDGDCQCLAGKAPRDCQCPLATTPGAYTKAICEAEKVAALPACDGQSSASVSPNTCKCVEGHTPENCVCPVVPAQLAT</sequence>
<accession>A0A5J4VFA6</accession>
<proteinExistence type="predicted"/>
<dbReference type="EMBL" id="SNRW01007539">
    <property type="protein sequence ID" value="KAA6381074.1"/>
    <property type="molecule type" value="Genomic_DNA"/>
</dbReference>
<organism evidence="1 2">
    <name type="scientific">Streblomastix strix</name>
    <dbReference type="NCBI Taxonomy" id="222440"/>
    <lineage>
        <taxon>Eukaryota</taxon>
        <taxon>Metamonada</taxon>
        <taxon>Preaxostyla</taxon>
        <taxon>Oxymonadida</taxon>
        <taxon>Streblomastigidae</taxon>
        <taxon>Streblomastix</taxon>
    </lineage>
</organism>
<feature type="non-terminal residue" evidence="1">
    <location>
        <position position="621"/>
    </location>
</feature>
<gene>
    <name evidence="1" type="ORF">EZS28_023399</name>
</gene>
<dbReference type="OrthoDB" id="283575at2759"/>
<evidence type="ECO:0000313" key="2">
    <source>
        <dbReference type="Proteomes" id="UP000324800"/>
    </source>
</evidence>
<reference evidence="1 2" key="1">
    <citation type="submission" date="2019-03" db="EMBL/GenBank/DDBJ databases">
        <title>Single cell metagenomics reveals metabolic interactions within the superorganism composed of flagellate Streblomastix strix and complex community of Bacteroidetes bacteria on its surface.</title>
        <authorList>
            <person name="Treitli S.C."/>
            <person name="Kolisko M."/>
            <person name="Husnik F."/>
            <person name="Keeling P."/>
            <person name="Hampl V."/>
        </authorList>
    </citation>
    <scope>NUCLEOTIDE SEQUENCE [LARGE SCALE GENOMIC DNA]</scope>
    <source>
        <strain evidence="1">ST1C</strain>
    </source>
</reference>
<evidence type="ECO:0000313" key="1">
    <source>
        <dbReference type="EMBL" id="KAA6381074.1"/>
    </source>
</evidence>